<gene>
    <name evidence="1" type="ORF">B9Z19DRAFT_1009396</name>
</gene>
<dbReference type="AlphaFoldDB" id="A0A2T6ZAK5"/>
<dbReference type="STRING" id="42251.A0A2T6ZAK5"/>
<name>A0A2T6ZAK5_TUBBO</name>
<dbReference type="Gene3D" id="1.25.40.10">
    <property type="entry name" value="Tetratricopeptide repeat domain"/>
    <property type="match status" value="1"/>
</dbReference>
<evidence type="ECO:0000313" key="2">
    <source>
        <dbReference type="Proteomes" id="UP000244722"/>
    </source>
</evidence>
<reference evidence="1 2" key="1">
    <citation type="submission" date="2017-04" db="EMBL/GenBank/DDBJ databases">
        <title>Draft genome sequence of Tuber borchii Vittad., a whitish edible truffle.</title>
        <authorList>
            <consortium name="DOE Joint Genome Institute"/>
            <person name="Murat C."/>
            <person name="Kuo A."/>
            <person name="Barry K.W."/>
            <person name="Clum A."/>
            <person name="Dockter R.B."/>
            <person name="Fauchery L."/>
            <person name="Iotti M."/>
            <person name="Kohler A."/>
            <person name="Labutti K."/>
            <person name="Lindquist E.A."/>
            <person name="Lipzen A."/>
            <person name="Ohm R.A."/>
            <person name="Wang M."/>
            <person name="Grigoriev I.V."/>
            <person name="Zambonelli A."/>
            <person name="Martin F.M."/>
        </authorList>
    </citation>
    <scope>NUCLEOTIDE SEQUENCE [LARGE SCALE GENOMIC DNA]</scope>
    <source>
        <strain evidence="1 2">Tbo3840</strain>
    </source>
</reference>
<comment type="caution">
    <text evidence="1">The sequence shown here is derived from an EMBL/GenBank/DDBJ whole genome shotgun (WGS) entry which is preliminary data.</text>
</comment>
<dbReference type="InterPro" id="IPR011990">
    <property type="entry name" value="TPR-like_helical_dom_sf"/>
</dbReference>
<organism evidence="1 2">
    <name type="scientific">Tuber borchii</name>
    <name type="common">White truffle</name>
    <dbReference type="NCBI Taxonomy" id="42251"/>
    <lineage>
        <taxon>Eukaryota</taxon>
        <taxon>Fungi</taxon>
        <taxon>Dikarya</taxon>
        <taxon>Ascomycota</taxon>
        <taxon>Pezizomycotina</taxon>
        <taxon>Pezizomycetes</taxon>
        <taxon>Pezizales</taxon>
        <taxon>Tuberaceae</taxon>
        <taxon>Tuber</taxon>
    </lineage>
</organism>
<sequence length="154" mass="17263">MKACDLPISRNEWDAAISFVSRSFNDVTATETQSAIALWEESEKYQGGIRANTTTFNVLLDVASRSPTPLLIDMIIKEMQDRNGEKVREAYRELVDSGEVVDTVVLNAVVTAMIRAKEHGSAEYIYDIPPVPQYPQANVNGKEVDVLTSRFFLY</sequence>
<dbReference type="OrthoDB" id="1908178at2759"/>
<dbReference type="Proteomes" id="UP000244722">
    <property type="component" value="Unassembled WGS sequence"/>
</dbReference>
<protein>
    <submittedName>
        <fullName evidence="1">Uncharacterized protein</fullName>
    </submittedName>
</protein>
<proteinExistence type="predicted"/>
<dbReference type="EMBL" id="NESQ01000515">
    <property type="protein sequence ID" value="PUU72527.1"/>
    <property type="molecule type" value="Genomic_DNA"/>
</dbReference>
<accession>A0A2T6ZAK5</accession>
<evidence type="ECO:0000313" key="1">
    <source>
        <dbReference type="EMBL" id="PUU72527.1"/>
    </source>
</evidence>
<keyword evidence="2" id="KW-1185">Reference proteome</keyword>